<keyword evidence="9" id="KW-1185">Reference proteome</keyword>
<dbReference type="Pfam" id="PF04357">
    <property type="entry name" value="TamB"/>
    <property type="match status" value="1"/>
</dbReference>
<organism evidence="8 9">
    <name type="scientific">Ancylobacter crimeensis</name>
    <dbReference type="NCBI Taxonomy" id="2579147"/>
    <lineage>
        <taxon>Bacteria</taxon>
        <taxon>Pseudomonadati</taxon>
        <taxon>Pseudomonadota</taxon>
        <taxon>Alphaproteobacteria</taxon>
        <taxon>Hyphomicrobiales</taxon>
        <taxon>Xanthobacteraceae</taxon>
        <taxon>Ancylobacter</taxon>
    </lineage>
</organism>
<dbReference type="PANTHER" id="PTHR36985">
    <property type="entry name" value="TRANSLOCATION AND ASSEMBLY MODULE SUBUNIT TAMB"/>
    <property type="match status" value="1"/>
</dbReference>
<dbReference type="InterPro" id="IPR007452">
    <property type="entry name" value="TamB_C"/>
</dbReference>
<dbReference type="RefSeq" id="WP_247030003.1">
    <property type="nucleotide sequence ID" value="NZ_JALKCH010000009.1"/>
</dbReference>
<name>A0ABT0DDR5_9HYPH</name>
<evidence type="ECO:0000256" key="4">
    <source>
        <dbReference type="ARBA" id="ARBA00023136"/>
    </source>
</evidence>
<evidence type="ECO:0000256" key="6">
    <source>
        <dbReference type="SAM" id="Phobius"/>
    </source>
</evidence>
<accession>A0ABT0DDR5</accession>
<keyword evidence="4 6" id="KW-0472">Membrane</keyword>
<feature type="transmembrane region" description="Helical" evidence="6">
    <location>
        <begin position="12"/>
        <end position="33"/>
    </location>
</feature>
<feature type="domain" description="Translocation and assembly module TamB C-terminal" evidence="7">
    <location>
        <begin position="1088"/>
        <end position="1436"/>
    </location>
</feature>
<comment type="subcellular location">
    <subcellularLocation>
        <location evidence="1">Membrane</location>
        <topology evidence="1">Single-pass membrane protein</topology>
    </subcellularLocation>
</comment>
<proteinExistence type="predicted"/>
<evidence type="ECO:0000313" key="8">
    <source>
        <dbReference type="EMBL" id="MCK0198102.1"/>
    </source>
</evidence>
<evidence type="ECO:0000256" key="3">
    <source>
        <dbReference type="ARBA" id="ARBA00022989"/>
    </source>
</evidence>
<evidence type="ECO:0000256" key="5">
    <source>
        <dbReference type="SAM" id="MobiDB-lite"/>
    </source>
</evidence>
<dbReference type="EMBL" id="JALKCH010000009">
    <property type="protein sequence ID" value="MCK0198102.1"/>
    <property type="molecule type" value="Genomic_DNA"/>
</dbReference>
<reference evidence="8 9" key="1">
    <citation type="submission" date="2022-04" db="EMBL/GenBank/DDBJ databases">
        <authorList>
            <person name="Grouzdev D.S."/>
            <person name="Pantiukh K.S."/>
            <person name="Krutkina M.S."/>
        </authorList>
    </citation>
    <scope>NUCLEOTIDE SEQUENCE [LARGE SCALE GENOMIC DNA]</scope>
    <source>
        <strain evidence="8 9">6x-1</strain>
    </source>
</reference>
<dbReference type="PANTHER" id="PTHR36985:SF1">
    <property type="entry name" value="TRANSLOCATION AND ASSEMBLY MODULE SUBUNIT TAMB"/>
    <property type="match status" value="1"/>
</dbReference>
<feature type="region of interest" description="Disordered" evidence="5">
    <location>
        <begin position="1422"/>
        <end position="1444"/>
    </location>
</feature>
<dbReference type="Proteomes" id="UP001203284">
    <property type="component" value="Unassembled WGS sequence"/>
</dbReference>
<comment type="caution">
    <text evidence="8">The sequence shown here is derived from an EMBL/GenBank/DDBJ whole genome shotgun (WGS) entry which is preliminary data.</text>
</comment>
<protein>
    <submittedName>
        <fullName evidence="8">Translocation/assembly module TamB domain-containing protein</fullName>
    </submittedName>
</protein>
<sequence length="1444" mass="146089">MGFVLRLFSRILVGIGVTLLALVLLVAALFGLIQTPPGKAMLASVASSLASRAGLGVEISDISGFVPSDMTIGRIALADKDGTFATVERAHLSWSPLALLSQRVQVEDLSAAAVALLRKPEMPPAAPSQDTGGSSGGLVLPPIRVDRIAIDSIDLAEPVLGHAARLSLNGAADLASVAEGLSATLDLERHDAPGSLRGRLGYAPDTRILDLDLTAEEPEGGLVARAAQIEGLPAIRAHVAGKGPLDNWDGSIDIAAGDVARVEGTSAIRTLASDLYRVTLNLEADIAKVLPPTFAPLAAPKTLIAGTFDIDTQARAKIETLTVRSGALGGQVTGALDLQALTGDLAYSLTAGPPASFGSLLPVIAPPIGWESLAITGTAKGLLTRPEAVAHITGRSLTGAGYGAGTLDLTARTTPAGDGSLAVAVEGKAGGLSASDPKVASALGTSGTFTAAASVPASGNPVLTGLTVHLTGLTVRFDGHADPAAIAGRAVLERLDLATLSPLAGRPLAGIVAMNATIDASTDFNRAKIDLTGTTTDIRTGIAQLDGLLAGTARIAGGVERDGENAIRFNDLKVTADGLDTTMNGRLSRDGADLTARLALNDLARLDPRVSGAVNADAIFSGTLDDLGLKAQVSIPSGTAMNQKIQGLNLSFDGTDITKLPGGSFRLAGRIADRPATGSGTLTSEENGARQLSGLDIAIGSVTAKGDVTVGTDAIAEGQLAIVAGNLADLSALALTELGGKLDAKLTLSRVNGVQRAAIKGSATNVLAAGNRIGTAAIDLAVTDPAGTLVADGSLDLGTINAGGVTIPRARITAKGMGEASQITADGTFNDMDIAASALVAKKGDDISVRLDRANVSRGKTSLATTGTSNLLWSNGNLSIDRLALASGGGRATIAGRAGQQLDLTVDINALPAALAELAKPGLGLTGTISGNARLSGPASAPNGTYSLNIARLSTPDLQRAGTGILDIRADGKLANGRIDTRTTIGGRFLQGVTITGSAPLSAGELDLAIRGVLDLAAINPLLAASAQQVTGRATVDATVRGTVAEPRVGGTLRISGGTFNDGVTGVSLRSIEGLITGTDRSLTVSSLNAATTNGGSISANGSVALDPAGNFPGKINITVRNAGLVTSDLMRLVAEGQVALEGPLAQAPRVTGKLVLRTLDVNIAERLPGGVSTMNVRHVNVRPGQGSASPGTRKAQPPKVDPGTGIPLDLTVSAPNSVFVRGMGLDAQLGGDIHLTGTSRAPVAQGAFQMRRGYFNILGKRLTFTRGDVTFTGNLDPELDFVAETTANDITAQILVTGPASQPEVTFTSTPQLAQDEVLARLMFGRSAGSLTGGQALQVAQTIAQFSGGGSGTLDQMRRALGVDSLDVGTNAAGNGGSVGLGRRINDNLYLGVRQGTTPGSGQVTVDIDLTKRIRLQGATGSNGSTSVGIGAQWDYGSQPRNP</sequence>
<gene>
    <name evidence="8" type="ORF">MWN34_14400</name>
</gene>
<evidence type="ECO:0000313" key="9">
    <source>
        <dbReference type="Proteomes" id="UP001203284"/>
    </source>
</evidence>
<evidence type="ECO:0000256" key="2">
    <source>
        <dbReference type="ARBA" id="ARBA00022692"/>
    </source>
</evidence>
<evidence type="ECO:0000256" key="1">
    <source>
        <dbReference type="ARBA" id="ARBA00004167"/>
    </source>
</evidence>
<evidence type="ECO:0000259" key="7">
    <source>
        <dbReference type="Pfam" id="PF04357"/>
    </source>
</evidence>
<keyword evidence="2 6" id="KW-0812">Transmembrane</keyword>
<keyword evidence="3 6" id="KW-1133">Transmembrane helix</keyword>